<evidence type="ECO:0000313" key="4">
    <source>
        <dbReference type="EMBL" id="RKD88450.1"/>
    </source>
</evidence>
<dbReference type="InterPro" id="IPR013783">
    <property type="entry name" value="Ig-like_fold"/>
</dbReference>
<dbReference type="Gene3D" id="2.60.40.10">
    <property type="entry name" value="Immunoglobulins"/>
    <property type="match status" value="2"/>
</dbReference>
<comment type="caution">
    <text evidence="4">The sequence shown here is derived from an EMBL/GenBank/DDBJ whole genome shotgun (WGS) entry which is preliminary data.</text>
</comment>
<gene>
    <name evidence="4" type="ORF">BC643_3599</name>
</gene>
<dbReference type="InterPro" id="IPR035986">
    <property type="entry name" value="PKD_dom_sf"/>
</dbReference>
<dbReference type="SUPFAM" id="SSF49299">
    <property type="entry name" value="PKD domain"/>
    <property type="match status" value="2"/>
</dbReference>
<dbReference type="PANTHER" id="PTHR22801">
    <property type="entry name" value="LITHOSTATHINE"/>
    <property type="match status" value="1"/>
</dbReference>
<dbReference type="RefSeq" id="WP_120274612.1">
    <property type="nucleotide sequence ID" value="NZ_RAPN01000002.1"/>
</dbReference>
<feature type="domain" description="C-type lectin" evidence="2">
    <location>
        <begin position="139"/>
        <end position="270"/>
    </location>
</feature>
<reference evidence="4 5" key="1">
    <citation type="submission" date="2018-09" db="EMBL/GenBank/DDBJ databases">
        <title>Genomic Encyclopedia of Archaeal and Bacterial Type Strains, Phase II (KMG-II): from individual species to whole genera.</title>
        <authorList>
            <person name="Goeker M."/>
        </authorList>
    </citation>
    <scope>NUCLEOTIDE SEQUENCE [LARGE SCALE GENOMIC DNA]</scope>
    <source>
        <strain evidence="4 5">DSM 27148</strain>
    </source>
</reference>
<dbReference type="SUPFAM" id="SSF56436">
    <property type="entry name" value="C-type lectin-like"/>
    <property type="match status" value="1"/>
</dbReference>
<dbReference type="Gene3D" id="3.10.100.10">
    <property type="entry name" value="Mannose-Binding Protein A, subunit A"/>
    <property type="match status" value="1"/>
</dbReference>
<dbReference type="Proteomes" id="UP000283387">
    <property type="component" value="Unassembled WGS sequence"/>
</dbReference>
<dbReference type="EMBL" id="RAPN01000002">
    <property type="protein sequence ID" value="RKD88450.1"/>
    <property type="molecule type" value="Genomic_DNA"/>
</dbReference>
<feature type="domain" description="PKD" evidence="3">
    <location>
        <begin position="736"/>
        <end position="813"/>
    </location>
</feature>
<evidence type="ECO:0000256" key="1">
    <source>
        <dbReference type="SAM" id="SignalP"/>
    </source>
</evidence>
<sequence length="909" mass="100584">MRSRMLIFLMMILTSGFSYAQSGDLTIDLNGTSSITFCKDSLQFGAMVKVEGDSIYDGLKISIANYNVGAESLKSENLSSSLSQTWLTTTGTLELRGAATAQEYQDAIENIWYYNLTPVPDTTTRQIAISLIDADFLPETGHFYRYYEQDLITWTAARDSAALKNYRGLQGYLATILSEEENKFIGLKTKGVGWIGASDAAQEGKWKWVTGPEAGTLFWTGTSDGGYKEPGAYAPWGNGEPNNVLKPNGDDEDYAHVTQDPDQPAYSWNDLSNTGDIYYDTNPNYYLPRGYLVEYGGMSSDPVLQLSTAFDIKIRKVIFGATADQTICRYDSVQLNQQAFKGDYNWSPVEGVSDVSSSMPYASPFDSTLYKALVNYDGCIDSATYQVNVIPVYTTNISIDSTQCSGYNLTVNYEGDATADADFSWYFADTLYTGGKGLTDLNIQLGFQQTNQRNLGLQISENGCQSKLSWTPIRVIPNLEITADVTEGCMPLTVNFTAQTTEDIDTYTWEFGDGLGLSTPDPTIQYTYSYAGTYDVTLTVLSTDGCTNSGTMEDYITVHPIRTVYTDIDPKFCYPHEFDVNYIGSGTDKDSYYWDLSDLDAEEIVYDPGTMLGPVRISLKNKPQATIGLQVISEFGCESAKKEFTVKRQPWFELTADALGGCSPFTATLSAAVSDPIDQLQYTWDTGLNTENGQQVSEEYSEQGAQYQVSAIGISSLTGCADTVLMDDLIEVYSDPVAEFVVDKSDKTISDPVFQFTNQTTGGVSYEWDFGDGQTSTLENPENRYQDFGWFTVYLLAESEFGCTDTVSHQVLVAPDDLFAPNALNPNSVNPDNRVFLLANEAVKADGYQMLIYNRWGEQVFETTDVTVGWDGKMKNGNYAPAGTYIWILSFLDILDKPHKQQGTVTLVF</sequence>
<feature type="signal peptide" evidence="1">
    <location>
        <begin position="1"/>
        <end position="20"/>
    </location>
</feature>
<keyword evidence="1" id="KW-0732">Signal</keyword>
<feature type="chain" id="PRO_5019498156" evidence="1">
    <location>
        <begin position="21"/>
        <end position="909"/>
    </location>
</feature>
<evidence type="ECO:0000259" key="2">
    <source>
        <dbReference type="PROSITE" id="PS50041"/>
    </source>
</evidence>
<dbReference type="SMART" id="SM00089">
    <property type="entry name" value="PKD"/>
    <property type="match status" value="2"/>
</dbReference>
<dbReference type="Pfam" id="PF13585">
    <property type="entry name" value="CHU_C"/>
    <property type="match status" value="1"/>
</dbReference>
<dbReference type="OrthoDB" id="1108781at2"/>
<name>A0A419VZG3_9BACT</name>
<organism evidence="4 5">
    <name type="scientific">Mangrovibacterium diazotrophicum</name>
    <dbReference type="NCBI Taxonomy" id="1261403"/>
    <lineage>
        <taxon>Bacteria</taxon>
        <taxon>Pseudomonadati</taxon>
        <taxon>Bacteroidota</taxon>
        <taxon>Bacteroidia</taxon>
        <taxon>Marinilabiliales</taxon>
        <taxon>Prolixibacteraceae</taxon>
        <taxon>Mangrovibacterium</taxon>
    </lineage>
</organism>
<dbReference type="InterPro" id="IPR050801">
    <property type="entry name" value="Ca-Dep_Lectins_ImmuneDev"/>
</dbReference>
<evidence type="ECO:0000313" key="5">
    <source>
        <dbReference type="Proteomes" id="UP000283387"/>
    </source>
</evidence>
<dbReference type="PANTHER" id="PTHR22801:SF63">
    <property type="entry name" value="C-TYPE LECTIN DOMAIN-CONTAINING PROTEIN"/>
    <property type="match status" value="1"/>
</dbReference>
<dbReference type="AlphaFoldDB" id="A0A419VZG3"/>
<dbReference type="Pfam" id="PF18911">
    <property type="entry name" value="PKD_4"/>
    <property type="match status" value="2"/>
</dbReference>
<dbReference type="InterPro" id="IPR016186">
    <property type="entry name" value="C-type_lectin-like/link_sf"/>
</dbReference>
<dbReference type="CDD" id="cd00146">
    <property type="entry name" value="PKD"/>
    <property type="match status" value="2"/>
</dbReference>
<proteinExistence type="predicted"/>
<evidence type="ECO:0000259" key="3">
    <source>
        <dbReference type="PROSITE" id="PS50093"/>
    </source>
</evidence>
<dbReference type="PROSITE" id="PS50041">
    <property type="entry name" value="C_TYPE_LECTIN_2"/>
    <property type="match status" value="1"/>
</dbReference>
<dbReference type="InterPro" id="IPR022409">
    <property type="entry name" value="PKD/Chitinase_dom"/>
</dbReference>
<dbReference type="InterPro" id="IPR000601">
    <property type="entry name" value="PKD_dom"/>
</dbReference>
<protein>
    <submittedName>
        <fullName evidence="4">PKD domain-containing protein</fullName>
    </submittedName>
</protein>
<dbReference type="PROSITE" id="PS50093">
    <property type="entry name" value="PKD"/>
    <property type="match status" value="2"/>
</dbReference>
<feature type="domain" description="PKD" evidence="3">
    <location>
        <begin position="477"/>
        <end position="558"/>
    </location>
</feature>
<keyword evidence="5" id="KW-1185">Reference proteome</keyword>
<accession>A0A419VZG3</accession>
<dbReference type="InterPro" id="IPR001304">
    <property type="entry name" value="C-type_lectin-like"/>
</dbReference>
<dbReference type="InterPro" id="IPR016187">
    <property type="entry name" value="CTDL_fold"/>
</dbReference>